<protein>
    <recommendedName>
        <fullName evidence="2">DNA-directed DNA polymerase</fullName>
        <ecNumber evidence="2">2.7.7.7</ecNumber>
    </recommendedName>
</protein>
<dbReference type="InterPro" id="IPR040982">
    <property type="entry name" value="DNA_pol3_finger"/>
</dbReference>
<accession>A0A6J6FII2</accession>
<dbReference type="Pfam" id="PF07733">
    <property type="entry name" value="DNA_pol3_alpha"/>
    <property type="match status" value="1"/>
</dbReference>
<dbReference type="Pfam" id="PF17657">
    <property type="entry name" value="DNA_pol3_finger"/>
    <property type="match status" value="1"/>
</dbReference>
<sequence>MIRYATDTYGREHVAQIITFSTIKARNAVRDAARVLGHPYSVGDRLAKAMPPVVMGRDTPLRYCLEKHPKHEGGYQAAQELRDLYESDDELRHVIDVAKGLEGLRRSTGIHAAAVVISKEVLTEYLPVQRKPEAGKPIEEAPVTTQYEMHGVEDLGLLKMDFLGLRNLDVITDTMALIRLSEPEFDIDRVPLDDPATFELLAKGDTTGVFQLESPPMQQLLRAMNPSTFEDVSAVIALYRPGPMGVNMHYDFADRKNGRKPVEYFHPDAREVLGDTYGLMIYQESVMRVAQRFAGYSLAEADNLRKACGKKVRELMEKERSKFEEGCESSGYGRQLGKQLFDIIENFADYAFNKSHSFGYGYICYQTAFLKANYPVQYFAALLTSVKANLDKAAGYLVDARARGITVKQPDINVSDVDFTADPEHRLIHFGLSAIKGVGSAVCEKIVAHRKEHGAYSSFHDFCMSVPTECLNKKGIESFIKAGAFDSMGHTRQGLMLVFEQIIDDTVGRRAEADQGVMSLFDSIEPDPVQGGFDLDIPIPTTEFEQSLKLKFEKELLGLYISDHPLYGHEASLRRYADTVTAMLEEAENGTIATIAGIITKIERKVTKKGDPMAVLQIEDLHGGVEVTVFTRTLQQHGHKIADEAIVAVKVRVNRQVGDDRMTVSALEFTPLALQARAPELRLNLPAVALDPETVANLKEILSAYPGEAQVFIHLGGSRVLRLGAEFAVDVDRVIPPLRVAFGVGVIR</sequence>
<dbReference type="Gene3D" id="1.10.150.870">
    <property type="match status" value="1"/>
</dbReference>
<dbReference type="Pfam" id="PF14579">
    <property type="entry name" value="HHH_6"/>
    <property type="match status" value="1"/>
</dbReference>
<dbReference type="PANTHER" id="PTHR32294:SF0">
    <property type="entry name" value="DNA POLYMERASE III SUBUNIT ALPHA"/>
    <property type="match status" value="1"/>
</dbReference>
<feature type="domain" description="DNA polymerase helix-hairpin-helix motif" evidence="10">
    <location>
        <begin position="404"/>
        <end position="493"/>
    </location>
</feature>
<dbReference type="PANTHER" id="PTHR32294">
    <property type="entry name" value="DNA POLYMERASE III SUBUNIT ALPHA"/>
    <property type="match status" value="1"/>
</dbReference>
<evidence type="ECO:0000259" key="10">
    <source>
        <dbReference type="Pfam" id="PF14579"/>
    </source>
</evidence>
<keyword evidence="6" id="KW-0239">DNA-directed DNA polymerase</keyword>
<organism evidence="12">
    <name type="scientific">freshwater metagenome</name>
    <dbReference type="NCBI Taxonomy" id="449393"/>
    <lineage>
        <taxon>unclassified sequences</taxon>
        <taxon>metagenomes</taxon>
        <taxon>ecological metagenomes</taxon>
    </lineage>
</organism>
<dbReference type="EMBL" id="CAEZTS010000140">
    <property type="protein sequence ID" value="CAB4587085.1"/>
    <property type="molecule type" value="Genomic_DNA"/>
</dbReference>
<dbReference type="InterPro" id="IPR004805">
    <property type="entry name" value="DnaE2/DnaE/PolC"/>
</dbReference>
<name>A0A6J6FII2_9ZZZZ</name>
<keyword evidence="4" id="KW-0548">Nucleotidyltransferase</keyword>
<evidence type="ECO:0000259" key="8">
    <source>
        <dbReference type="Pfam" id="PF01336"/>
    </source>
</evidence>
<gene>
    <name evidence="12" type="ORF">UFOPK1722_01422</name>
</gene>
<dbReference type="InterPro" id="IPR011708">
    <property type="entry name" value="DNA_pol3_alpha_NTPase_dom"/>
</dbReference>
<evidence type="ECO:0000256" key="6">
    <source>
        <dbReference type="ARBA" id="ARBA00022932"/>
    </source>
</evidence>
<evidence type="ECO:0000256" key="1">
    <source>
        <dbReference type="ARBA" id="ARBA00004496"/>
    </source>
</evidence>
<evidence type="ECO:0000259" key="11">
    <source>
        <dbReference type="Pfam" id="PF17657"/>
    </source>
</evidence>
<keyword evidence="3" id="KW-0808">Transferase</keyword>
<evidence type="ECO:0000259" key="9">
    <source>
        <dbReference type="Pfam" id="PF07733"/>
    </source>
</evidence>
<dbReference type="InterPro" id="IPR029460">
    <property type="entry name" value="DNAPol_HHH"/>
</dbReference>
<comment type="subcellular location">
    <subcellularLocation>
        <location evidence="1">Cytoplasm</location>
    </subcellularLocation>
</comment>
<dbReference type="GO" id="GO:0006260">
    <property type="term" value="P:DNA replication"/>
    <property type="evidence" value="ECO:0007669"/>
    <property type="project" value="UniProtKB-KW"/>
</dbReference>
<evidence type="ECO:0000256" key="3">
    <source>
        <dbReference type="ARBA" id="ARBA00022679"/>
    </source>
</evidence>
<dbReference type="GO" id="GO:0003887">
    <property type="term" value="F:DNA-directed DNA polymerase activity"/>
    <property type="evidence" value="ECO:0007669"/>
    <property type="project" value="UniProtKB-KW"/>
</dbReference>
<dbReference type="EC" id="2.7.7.7" evidence="2"/>
<dbReference type="Gene3D" id="1.10.10.1600">
    <property type="entry name" value="Bacterial DNA polymerase III alpha subunit, thumb domain"/>
    <property type="match status" value="1"/>
</dbReference>
<dbReference type="InterPro" id="IPR004365">
    <property type="entry name" value="NA-bd_OB_tRNA"/>
</dbReference>
<reference evidence="12" key="1">
    <citation type="submission" date="2020-05" db="EMBL/GenBank/DDBJ databases">
        <authorList>
            <person name="Chiriac C."/>
            <person name="Salcher M."/>
            <person name="Ghai R."/>
            <person name="Kavagutti S V."/>
        </authorList>
    </citation>
    <scope>NUCLEOTIDE SEQUENCE</scope>
</reference>
<feature type="domain" description="Bacterial DNA polymerase III alpha subunit NTPase" evidence="9">
    <location>
        <begin position="1"/>
        <end position="164"/>
    </location>
</feature>
<dbReference type="InterPro" id="IPR041931">
    <property type="entry name" value="DNA_pol3_alpha_thumb_dom"/>
</dbReference>
<dbReference type="Pfam" id="PF01336">
    <property type="entry name" value="tRNA_anti-codon"/>
    <property type="match status" value="1"/>
</dbReference>
<dbReference type="GO" id="GO:0003676">
    <property type="term" value="F:nucleic acid binding"/>
    <property type="evidence" value="ECO:0007669"/>
    <property type="project" value="InterPro"/>
</dbReference>
<dbReference type="AlphaFoldDB" id="A0A6J6FII2"/>
<feature type="domain" description="OB" evidence="8">
    <location>
        <begin position="594"/>
        <end position="672"/>
    </location>
</feature>
<evidence type="ECO:0000256" key="2">
    <source>
        <dbReference type="ARBA" id="ARBA00012417"/>
    </source>
</evidence>
<evidence type="ECO:0000256" key="4">
    <source>
        <dbReference type="ARBA" id="ARBA00022695"/>
    </source>
</evidence>
<dbReference type="CDD" id="cd04485">
    <property type="entry name" value="DnaE_OBF"/>
    <property type="match status" value="1"/>
</dbReference>
<proteinExistence type="predicted"/>
<keyword evidence="5" id="KW-0235">DNA replication</keyword>
<dbReference type="NCBIfam" id="TIGR00594">
    <property type="entry name" value="polc"/>
    <property type="match status" value="1"/>
</dbReference>
<dbReference type="GO" id="GO:0008408">
    <property type="term" value="F:3'-5' exonuclease activity"/>
    <property type="evidence" value="ECO:0007669"/>
    <property type="project" value="InterPro"/>
</dbReference>
<evidence type="ECO:0000313" key="12">
    <source>
        <dbReference type="EMBL" id="CAB4587085.1"/>
    </source>
</evidence>
<evidence type="ECO:0000256" key="7">
    <source>
        <dbReference type="ARBA" id="ARBA00049244"/>
    </source>
</evidence>
<dbReference type="GO" id="GO:0005737">
    <property type="term" value="C:cytoplasm"/>
    <property type="evidence" value="ECO:0007669"/>
    <property type="project" value="UniProtKB-SubCell"/>
</dbReference>
<comment type="catalytic activity">
    <reaction evidence="7">
        <text>DNA(n) + a 2'-deoxyribonucleoside 5'-triphosphate = DNA(n+1) + diphosphate</text>
        <dbReference type="Rhea" id="RHEA:22508"/>
        <dbReference type="Rhea" id="RHEA-COMP:17339"/>
        <dbReference type="Rhea" id="RHEA-COMP:17340"/>
        <dbReference type="ChEBI" id="CHEBI:33019"/>
        <dbReference type="ChEBI" id="CHEBI:61560"/>
        <dbReference type="ChEBI" id="CHEBI:173112"/>
        <dbReference type="EC" id="2.7.7.7"/>
    </reaction>
</comment>
<evidence type="ECO:0000256" key="5">
    <source>
        <dbReference type="ARBA" id="ARBA00022705"/>
    </source>
</evidence>
<feature type="domain" description="DNA polymerase III alpha subunit finger" evidence="11">
    <location>
        <begin position="167"/>
        <end position="329"/>
    </location>
</feature>